<comment type="caution">
    <text evidence="1">The sequence shown here is derived from an EMBL/GenBank/DDBJ whole genome shotgun (WGS) entry which is preliminary data.</text>
</comment>
<gene>
    <name evidence="1" type="ORF">PsorP6_013134</name>
</gene>
<evidence type="ECO:0000313" key="2">
    <source>
        <dbReference type="Proteomes" id="UP001163321"/>
    </source>
</evidence>
<dbReference type="Proteomes" id="UP001163321">
    <property type="component" value="Chromosome 13"/>
</dbReference>
<accession>A0ACC0WHM5</accession>
<name>A0ACC0WHM5_9STRA</name>
<reference evidence="1 2" key="1">
    <citation type="journal article" date="2022" name="bioRxiv">
        <title>The genome of the oomycete Peronosclerospora sorghi, a cosmopolitan pathogen of maize and sorghum, is inflated with dispersed pseudogenes.</title>
        <authorList>
            <person name="Fletcher K."/>
            <person name="Martin F."/>
            <person name="Isakeit T."/>
            <person name="Cavanaugh K."/>
            <person name="Magill C."/>
            <person name="Michelmore R."/>
        </authorList>
    </citation>
    <scope>NUCLEOTIDE SEQUENCE [LARGE SCALE GENOMIC DNA]</scope>
    <source>
        <strain evidence="1">P6</strain>
    </source>
</reference>
<keyword evidence="2" id="KW-1185">Reference proteome</keyword>
<protein>
    <submittedName>
        <fullName evidence="1">Uncharacterized protein</fullName>
    </submittedName>
</protein>
<sequence length="86" mass="10101">MLNSEDEDESRTTMITCGVHKLKKMMADGRVIKLSDVLEQWNLKEVEEVKLPKRSEYDMPWNQLYEDYKNRQPQIQAALLSKLGKS</sequence>
<dbReference type="EMBL" id="CM047592">
    <property type="protein sequence ID" value="KAI9917418.1"/>
    <property type="molecule type" value="Genomic_DNA"/>
</dbReference>
<organism evidence="1 2">
    <name type="scientific">Peronosclerospora sorghi</name>
    <dbReference type="NCBI Taxonomy" id="230839"/>
    <lineage>
        <taxon>Eukaryota</taxon>
        <taxon>Sar</taxon>
        <taxon>Stramenopiles</taxon>
        <taxon>Oomycota</taxon>
        <taxon>Peronosporomycetes</taxon>
        <taxon>Peronosporales</taxon>
        <taxon>Peronosporaceae</taxon>
        <taxon>Peronosclerospora</taxon>
    </lineage>
</organism>
<evidence type="ECO:0000313" key="1">
    <source>
        <dbReference type="EMBL" id="KAI9917418.1"/>
    </source>
</evidence>
<proteinExistence type="predicted"/>